<dbReference type="GO" id="GO:0047555">
    <property type="term" value="F:3',5'-cyclic-GMP phosphodiesterase activity"/>
    <property type="evidence" value="ECO:0007669"/>
    <property type="project" value="TreeGrafter"/>
</dbReference>
<dbReference type="PRINTS" id="PR00388">
    <property type="entry name" value="PDIESTERASE2"/>
</dbReference>
<comment type="similarity">
    <text evidence="3 4">Belongs to the cyclic nucleotide phosphodiesterase class-II family.</text>
</comment>
<dbReference type="PATRIC" id="fig|1441930.4.peg.3921"/>
<name>W0LCN7_9GAMM</name>
<proteinExistence type="inferred from homology"/>
<dbReference type="RefSeq" id="WP_024911536.1">
    <property type="nucleotide sequence ID" value="NZ_CP007044.2"/>
</dbReference>
<dbReference type="PROSITE" id="PS00607">
    <property type="entry name" value="PDEASE_II"/>
    <property type="match status" value="1"/>
</dbReference>
<dbReference type="KEGG" id="sfo:Z042_19865"/>
<keyword evidence="7" id="KW-1185">Reference proteome</keyword>
<reference evidence="6 7" key="2">
    <citation type="submission" date="2015-03" db="EMBL/GenBank/DDBJ databases">
        <authorList>
            <person name="Chan K.-G."/>
        </authorList>
    </citation>
    <scope>NUCLEOTIDE SEQUENCE [LARGE SCALE GENOMIC DNA]</scope>
    <source>
        <strain evidence="6 7">RB-25</strain>
    </source>
</reference>
<reference evidence="6 7" key="1">
    <citation type="submission" date="2014-01" db="EMBL/GenBank/DDBJ databases">
        <title>Isolation of Serratia multitudinisentens RB-25 from Ex-Landfill site.</title>
        <authorList>
            <person name="Robson E.H.J."/>
        </authorList>
    </citation>
    <scope>NUCLEOTIDE SEQUENCE [LARGE SCALE GENOMIC DNA]</scope>
    <source>
        <strain evidence="6 7">RB-25</strain>
    </source>
</reference>
<dbReference type="GO" id="GO:0004115">
    <property type="term" value="F:3',5'-cyclic-AMP phosphodiesterase activity"/>
    <property type="evidence" value="ECO:0007669"/>
    <property type="project" value="UniProtKB-UniRule"/>
</dbReference>
<dbReference type="STRING" id="1441930.Z042_19865"/>
<dbReference type="PIRSF" id="PIRSF000962">
    <property type="entry name" value="Cyc_nuc_PDEase"/>
    <property type="match status" value="1"/>
</dbReference>
<evidence type="ECO:0000256" key="4">
    <source>
        <dbReference type="PIRNR" id="PIRNR000962"/>
    </source>
</evidence>
<dbReference type="GO" id="GO:0006198">
    <property type="term" value="P:cAMP catabolic process"/>
    <property type="evidence" value="ECO:0007669"/>
    <property type="project" value="UniProtKB-UniRule"/>
</dbReference>
<dbReference type="SUPFAM" id="SSF56281">
    <property type="entry name" value="Metallo-hydrolase/oxidoreductase"/>
    <property type="match status" value="1"/>
</dbReference>
<dbReference type="PANTHER" id="PTHR28283">
    <property type="entry name" value="3',5'-CYCLIC-NUCLEOTIDE PHOSPHODIESTERASE 1"/>
    <property type="match status" value="1"/>
</dbReference>
<evidence type="ECO:0000313" key="7">
    <source>
        <dbReference type="Proteomes" id="UP000019030"/>
    </source>
</evidence>
<keyword evidence="2 4" id="KW-0114">cAMP</keyword>
<dbReference type="Proteomes" id="UP000019030">
    <property type="component" value="Chromosome"/>
</dbReference>
<dbReference type="InterPro" id="IPR024225">
    <property type="entry name" value="cAMP-PdiesteraseII_CS"/>
</dbReference>
<dbReference type="HOGENOM" id="CLU_016658_2_0_6"/>
<dbReference type="EMBL" id="CP007044">
    <property type="protein sequence ID" value="AHG21608.1"/>
    <property type="molecule type" value="Genomic_DNA"/>
</dbReference>
<dbReference type="CDD" id="cd07735">
    <property type="entry name" value="class_II_PDE_MBL-fold"/>
    <property type="match status" value="1"/>
</dbReference>
<dbReference type="Gene3D" id="3.60.15.10">
    <property type="entry name" value="Ribonuclease Z/Hydroxyacylglutathione hydrolase-like"/>
    <property type="match status" value="1"/>
</dbReference>
<evidence type="ECO:0000256" key="5">
    <source>
        <dbReference type="SAM" id="SignalP"/>
    </source>
</evidence>
<evidence type="ECO:0000256" key="3">
    <source>
        <dbReference type="ARBA" id="ARBA00025762"/>
    </source>
</evidence>
<gene>
    <name evidence="6" type="ORF">Z042_19865</name>
</gene>
<keyword evidence="5" id="KW-0732">Signal</keyword>
<feature type="signal peptide" evidence="5">
    <location>
        <begin position="1"/>
        <end position="19"/>
    </location>
</feature>
<feature type="chain" id="PRO_5004791851" evidence="5">
    <location>
        <begin position="20"/>
        <end position="327"/>
    </location>
</feature>
<organism evidence="6 7">
    <name type="scientific">Chania multitudinisentens RB-25</name>
    <dbReference type="NCBI Taxonomy" id="1441930"/>
    <lineage>
        <taxon>Bacteria</taxon>
        <taxon>Pseudomonadati</taxon>
        <taxon>Pseudomonadota</taxon>
        <taxon>Gammaproteobacteria</taxon>
        <taxon>Enterobacterales</taxon>
        <taxon>Yersiniaceae</taxon>
        <taxon>Chania</taxon>
    </lineage>
</organism>
<evidence type="ECO:0000256" key="1">
    <source>
        <dbReference type="ARBA" id="ARBA00022801"/>
    </source>
</evidence>
<keyword evidence="1 4" id="KW-0378">Hydrolase</keyword>
<dbReference type="AlphaFoldDB" id="W0LCN7"/>
<evidence type="ECO:0000313" key="6">
    <source>
        <dbReference type="EMBL" id="AHG21608.1"/>
    </source>
</evidence>
<dbReference type="eggNOG" id="COG5212">
    <property type="taxonomic scope" value="Bacteria"/>
</dbReference>
<evidence type="ECO:0000256" key="2">
    <source>
        <dbReference type="ARBA" id="ARBA00023149"/>
    </source>
</evidence>
<dbReference type="GO" id="GO:1902660">
    <property type="term" value="P:negative regulation of glucose mediated signaling pathway"/>
    <property type="evidence" value="ECO:0007669"/>
    <property type="project" value="TreeGrafter"/>
</dbReference>
<dbReference type="InterPro" id="IPR000396">
    <property type="entry name" value="Pdiesterase2"/>
</dbReference>
<dbReference type="InterPro" id="IPR036866">
    <property type="entry name" value="RibonucZ/Hydroxyglut_hydro"/>
</dbReference>
<dbReference type="Pfam" id="PF02112">
    <property type="entry name" value="PDEase_II"/>
    <property type="match status" value="1"/>
</dbReference>
<dbReference type="PANTHER" id="PTHR28283:SF1">
    <property type="entry name" value="3',5'-CYCLIC-NUCLEOTIDE PHOSPHODIESTERASE 1"/>
    <property type="match status" value="1"/>
</dbReference>
<protein>
    <submittedName>
        <fullName evidence="6">3',5'-cyclic-nucleotide phosphodiesterase</fullName>
    </submittedName>
</protein>
<accession>W0LCN7</accession>
<sequence length="327" mass="36153">MMKKMLALCLGGYSTLVMAGFDVVALGVDGGVSDGNLTSYLIRSSDQTQYLALDAGSLLPGIAKGLDKGHFPQVTPEVAAPYTPQGYVFRQLIDSYFISHGHLDHVAGLIIGSPEDNKKTIYAQADTVLTLRNHYFNWKAWPNFTDAGNGARLGTYRLQTLRPQQRFAIGLTGLSGVMYPLSHDRYPSSMLLIADREGSFAYFGDTGPDALEQSRNLDTIWRALGPLIEQKKLKGMIIETSYPNGVEDKQLYGHLTPAWLLKELKNLQQYSGGEDSLKDLPVIISHIKPSLKQNVDVRATISQQLEQGNDLGVKFILMDQGDRQQFQ</sequence>
<dbReference type="OrthoDB" id="9803916at2"/>